<dbReference type="InterPro" id="IPR042099">
    <property type="entry name" value="ANL_N_sf"/>
</dbReference>
<feature type="domain" description="Acetyl-coenzyme A synthetase N-terminal" evidence="6">
    <location>
        <begin position="36"/>
        <end position="92"/>
    </location>
</feature>
<evidence type="ECO:0000256" key="1">
    <source>
        <dbReference type="ARBA" id="ARBA00006432"/>
    </source>
</evidence>
<dbReference type="NCBIfam" id="NF002937">
    <property type="entry name" value="PRK03584.1"/>
    <property type="match status" value="1"/>
</dbReference>
<evidence type="ECO:0000313" key="7">
    <source>
        <dbReference type="EMBL" id="TGK01653.1"/>
    </source>
</evidence>
<dbReference type="AlphaFoldDB" id="A0A4R9FSS9"/>
<dbReference type="PROSITE" id="PS00455">
    <property type="entry name" value="AMP_BINDING"/>
    <property type="match status" value="1"/>
</dbReference>
<evidence type="ECO:0000256" key="4">
    <source>
        <dbReference type="ARBA" id="ARBA00022840"/>
    </source>
</evidence>
<feature type="domain" description="AMP-dependent synthetase/ligase" evidence="5">
    <location>
        <begin position="99"/>
        <end position="474"/>
    </location>
</feature>
<evidence type="ECO:0000259" key="6">
    <source>
        <dbReference type="Pfam" id="PF16177"/>
    </source>
</evidence>
<dbReference type="InterPro" id="IPR000873">
    <property type="entry name" value="AMP-dep_synth/lig_dom"/>
</dbReference>
<dbReference type="InterPro" id="IPR005914">
    <property type="entry name" value="Acac_CoA_synth"/>
</dbReference>
<dbReference type="EC" id="6.2.1.16" evidence="7"/>
<dbReference type="EMBL" id="RQEP01000016">
    <property type="protein sequence ID" value="TGK01653.1"/>
    <property type="molecule type" value="Genomic_DNA"/>
</dbReference>
<dbReference type="CDD" id="cd05943">
    <property type="entry name" value="AACS"/>
    <property type="match status" value="1"/>
</dbReference>
<sequence length="654" mass="73058">MNRLLWTPKQDSIQNSRMTDFQNFVEKTIGKKFKNYSELHSWSVHDLNQFWGTLWDYAPVIHSQKYEEVFRSGARFRDAKFFPGAKLNFAENLLRKKDESLALFYRGESGAEAQLTYSELYKRVGALAAYLISEGVGPGDRVAGLMPNVPDTVLGMLATTSIGAIWTSCSPDFGAKGVLDRFGQIRPKILISTDRYEFKGKSLPLSGIVTEIAAQLPDLKKILIGEYPSIESKSLEKRMESFPKNSIPLEESYKPFWGKEPSFFQTTFDHPVYIMYSSGTTGLPKCMVQGSGVFLNHWKELALHSDLREGDGIFYYTTCGWMMWNWLVSSLSIGATVHLFDGNPFHPSPEVLFKYAADRKIKIFGVGAKYILTLEKDKYKPSSDLSSIGAVLSTGSPLPGYGFEYVYDSWGKGLRLSSISGGTDLNGCFALGNPNLPVHASELQSLGLGMAVEIFDDSGKPIHEQKGELVCTKPFPSMPLEFWNDSDGKKYEGAYFDTFPNIWRHGDFAEILSNGGMVVYGRSDATLNPGGVRIGTADLYSLLETISEIGDSVVIGQEWKDDVRVVLFLKMSPESNLTPELEARIRKDIKEKVSPRHVPAKIVQVADIPYTRNMKKVEIAVKKTVQGEPVTNKDALINPEALEYYKNLPQLSVD</sequence>
<comment type="similarity">
    <text evidence="1">Belongs to the ATP-dependent AMP-binding enzyme family.</text>
</comment>
<keyword evidence="2 7" id="KW-0436">Ligase</keyword>
<name>A0A4R9FSS9_9LEPT</name>
<proteinExistence type="inferred from homology"/>
<dbReference type="GO" id="GO:0005524">
    <property type="term" value="F:ATP binding"/>
    <property type="evidence" value="ECO:0007669"/>
    <property type="project" value="UniProtKB-KW"/>
</dbReference>
<dbReference type="OrthoDB" id="9778383at2"/>
<dbReference type="Proteomes" id="UP000297453">
    <property type="component" value="Unassembled WGS sequence"/>
</dbReference>
<dbReference type="InterPro" id="IPR020845">
    <property type="entry name" value="AMP-binding_CS"/>
</dbReference>
<evidence type="ECO:0000313" key="8">
    <source>
        <dbReference type="Proteomes" id="UP000297453"/>
    </source>
</evidence>
<dbReference type="GO" id="GO:0006629">
    <property type="term" value="P:lipid metabolic process"/>
    <property type="evidence" value="ECO:0007669"/>
    <property type="project" value="InterPro"/>
</dbReference>
<dbReference type="Gene3D" id="3.40.50.12780">
    <property type="entry name" value="N-terminal domain of ligase-like"/>
    <property type="match status" value="1"/>
</dbReference>
<dbReference type="InterPro" id="IPR032387">
    <property type="entry name" value="ACAS_N"/>
</dbReference>
<evidence type="ECO:0000256" key="2">
    <source>
        <dbReference type="ARBA" id="ARBA00022598"/>
    </source>
</evidence>
<reference evidence="7" key="1">
    <citation type="journal article" date="2019" name="PLoS Negl. Trop. Dis.">
        <title>Revisiting the worldwide diversity of Leptospira species in the environment.</title>
        <authorList>
            <person name="Vincent A.T."/>
            <person name="Schiettekatte O."/>
            <person name="Bourhy P."/>
            <person name="Veyrier F.J."/>
            <person name="Picardeau M."/>
        </authorList>
    </citation>
    <scope>NUCLEOTIDE SEQUENCE [LARGE SCALE GENOMIC DNA]</scope>
    <source>
        <strain evidence="7">SSS9</strain>
    </source>
</reference>
<protein>
    <submittedName>
        <fullName evidence="7">Acetoacetate--CoA ligase</fullName>
        <ecNumber evidence="7">6.2.1.16</ecNumber>
    </submittedName>
</protein>
<accession>A0A4R9FSS9</accession>
<dbReference type="PANTHER" id="PTHR42921:SF1">
    <property type="entry name" value="ACETOACETYL-COA SYNTHETASE"/>
    <property type="match status" value="1"/>
</dbReference>
<dbReference type="Pfam" id="PF00501">
    <property type="entry name" value="AMP-binding"/>
    <property type="match status" value="1"/>
</dbReference>
<dbReference type="NCBIfam" id="TIGR01217">
    <property type="entry name" value="ac_ac_CoA_syn"/>
    <property type="match status" value="1"/>
</dbReference>
<evidence type="ECO:0000259" key="5">
    <source>
        <dbReference type="Pfam" id="PF00501"/>
    </source>
</evidence>
<gene>
    <name evidence="7" type="ORF">EHO59_11105</name>
</gene>
<comment type="caution">
    <text evidence="7">The sequence shown here is derived from an EMBL/GenBank/DDBJ whole genome shotgun (WGS) entry which is preliminary data.</text>
</comment>
<dbReference type="Pfam" id="PF16177">
    <property type="entry name" value="ACAS_N"/>
    <property type="match status" value="1"/>
</dbReference>
<organism evidence="7 8">
    <name type="scientific">Leptospira semungkisensis</name>
    <dbReference type="NCBI Taxonomy" id="2484985"/>
    <lineage>
        <taxon>Bacteria</taxon>
        <taxon>Pseudomonadati</taxon>
        <taxon>Spirochaetota</taxon>
        <taxon>Spirochaetia</taxon>
        <taxon>Leptospirales</taxon>
        <taxon>Leptospiraceae</taxon>
        <taxon>Leptospira</taxon>
    </lineage>
</organism>
<dbReference type="GO" id="GO:0030729">
    <property type="term" value="F:acetoacetate-CoA ligase activity"/>
    <property type="evidence" value="ECO:0007669"/>
    <property type="project" value="UniProtKB-EC"/>
</dbReference>
<dbReference type="InterPro" id="IPR045851">
    <property type="entry name" value="AMP-bd_C_sf"/>
</dbReference>
<dbReference type="SUPFAM" id="SSF56801">
    <property type="entry name" value="Acetyl-CoA synthetase-like"/>
    <property type="match status" value="1"/>
</dbReference>
<keyword evidence="8" id="KW-1185">Reference proteome</keyword>
<dbReference type="RefSeq" id="WP_135587975.1">
    <property type="nucleotide sequence ID" value="NZ_RQEP01000016.1"/>
</dbReference>
<evidence type="ECO:0000256" key="3">
    <source>
        <dbReference type="ARBA" id="ARBA00022741"/>
    </source>
</evidence>
<keyword evidence="3" id="KW-0547">Nucleotide-binding</keyword>
<keyword evidence="4" id="KW-0067">ATP-binding</keyword>
<dbReference type="Gene3D" id="3.30.300.30">
    <property type="match status" value="1"/>
</dbReference>
<dbReference type="PANTHER" id="PTHR42921">
    <property type="entry name" value="ACETOACETYL-COA SYNTHETASE"/>
    <property type="match status" value="1"/>
</dbReference>